<dbReference type="AlphaFoldDB" id="A0A124GNP4"/>
<geneLocation type="mitochondrion" evidence="1"/>
<protein>
    <submittedName>
        <fullName evidence="1">Uncharacterized protein</fullName>
    </submittedName>
</protein>
<organism evidence="1">
    <name type="scientific">Picea glauca</name>
    <name type="common">White spruce</name>
    <name type="synonym">Pinus glauca</name>
    <dbReference type="NCBI Taxonomy" id="3330"/>
    <lineage>
        <taxon>Eukaryota</taxon>
        <taxon>Viridiplantae</taxon>
        <taxon>Streptophyta</taxon>
        <taxon>Embryophyta</taxon>
        <taxon>Tracheophyta</taxon>
        <taxon>Spermatophyta</taxon>
        <taxon>Pinopsida</taxon>
        <taxon>Pinidae</taxon>
        <taxon>Conifers I</taxon>
        <taxon>Pinales</taxon>
        <taxon>Pinaceae</taxon>
        <taxon>Picea</taxon>
    </lineage>
</organism>
<evidence type="ECO:0000313" key="1">
    <source>
        <dbReference type="EMBL" id="KUM49461.1"/>
    </source>
</evidence>
<dbReference type="EMBL" id="LKAM01000003">
    <property type="protein sequence ID" value="KUM49461.1"/>
    <property type="molecule type" value="Genomic_DNA"/>
</dbReference>
<sequence length="46" mass="5699">MELFNYVLFCFFIEITFPHFRIETPLAFRVNLRKVMLQLYLLLCVR</sequence>
<accession>A0A124GNP4</accession>
<reference evidence="1" key="1">
    <citation type="journal article" date="2015" name="Genome Biol. Evol.">
        <title>Organellar Genomes of White Spruce (Picea glauca): Assembly and Annotation.</title>
        <authorList>
            <person name="Jackman S.D."/>
            <person name="Warren R.L."/>
            <person name="Gibb E.A."/>
            <person name="Vandervalk B.P."/>
            <person name="Mohamadi H."/>
            <person name="Chu J."/>
            <person name="Raymond A."/>
            <person name="Pleasance S."/>
            <person name="Coope R."/>
            <person name="Wildung M.R."/>
            <person name="Ritland C.E."/>
            <person name="Bousquet J."/>
            <person name="Jones S.J."/>
            <person name="Bohlmann J."/>
            <person name="Birol I."/>
        </authorList>
    </citation>
    <scope>NUCLEOTIDE SEQUENCE [LARGE SCALE GENOMIC DNA]</scope>
    <source>
        <tissue evidence="1">Flushing bud</tissue>
    </source>
</reference>
<keyword evidence="1" id="KW-0496">Mitochondrion</keyword>
<gene>
    <name evidence="1" type="ORF">ABT39_MTgene4012</name>
</gene>
<proteinExistence type="predicted"/>
<comment type="caution">
    <text evidence="1">The sequence shown here is derived from an EMBL/GenBank/DDBJ whole genome shotgun (WGS) entry which is preliminary data.</text>
</comment>
<name>A0A124GNP4_PICGL</name>